<reference evidence="1 2" key="1">
    <citation type="submission" date="2019-05" db="EMBL/GenBank/DDBJ databases">
        <title>Another draft genome of Portunus trituberculatus and its Hox gene families provides insights of decapod evolution.</title>
        <authorList>
            <person name="Jeong J.-H."/>
            <person name="Song I."/>
            <person name="Kim S."/>
            <person name="Choi T."/>
            <person name="Kim D."/>
            <person name="Ryu S."/>
            <person name="Kim W."/>
        </authorList>
    </citation>
    <scope>NUCLEOTIDE SEQUENCE [LARGE SCALE GENOMIC DNA]</scope>
    <source>
        <tissue evidence="1">Muscle</tissue>
    </source>
</reference>
<proteinExistence type="predicted"/>
<sequence>MFWPCKGGLRCKEEEEEEACQCCCEDSQSTAEQCLGENREATHQSLGFVVLSWESCSRLVVEESVDGSLSSLNTALQPRTALHTITVLLRVTLTAVNTASIFPNTWNFGVNITFNISLHLQVTPSTAMLCDPPASFCTRMPKCYADEIISR</sequence>
<organism evidence="1 2">
    <name type="scientific">Portunus trituberculatus</name>
    <name type="common">Swimming crab</name>
    <name type="synonym">Neptunus trituberculatus</name>
    <dbReference type="NCBI Taxonomy" id="210409"/>
    <lineage>
        <taxon>Eukaryota</taxon>
        <taxon>Metazoa</taxon>
        <taxon>Ecdysozoa</taxon>
        <taxon>Arthropoda</taxon>
        <taxon>Crustacea</taxon>
        <taxon>Multicrustacea</taxon>
        <taxon>Malacostraca</taxon>
        <taxon>Eumalacostraca</taxon>
        <taxon>Eucarida</taxon>
        <taxon>Decapoda</taxon>
        <taxon>Pleocyemata</taxon>
        <taxon>Brachyura</taxon>
        <taxon>Eubrachyura</taxon>
        <taxon>Portunoidea</taxon>
        <taxon>Portunidae</taxon>
        <taxon>Portuninae</taxon>
        <taxon>Portunus</taxon>
    </lineage>
</organism>
<comment type="caution">
    <text evidence="1">The sequence shown here is derived from an EMBL/GenBank/DDBJ whole genome shotgun (WGS) entry which is preliminary data.</text>
</comment>
<gene>
    <name evidence="1" type="ORF">E2C01_018609</name>
</gene>
<dbReference type="Proteomes" id="UP000324222">
    <property type="component" value="Unassembled WGS sequence"/>
</dbReference>
<name>A0A5B7DUY8_PORTR</name>
<dbReference type="AlphaFoldDB" id="A0A5B7DUY8"/>
<accession>A0A5B7DUY8</accession>
<evidence type="ECO:0000313" key="2">
    <source>
        <dbReference type="Proteomes" id="UP000324222"/>
    </source>
</evidence>
<evidence type="ECO:0000313" key="1">
    <source>
        <dbReference type="EMBL" id="MPC25492.1"/>
    </source>
</evidence>
<keyword evidence="2" id="KW-1185">Reference proteome</keyword>
<dbReference type="EMBL" id="VSRR010001471">
    <property type="protein sequence ID" value="MPC25492.1"/>
    <property type="molecule type" value="Genomic_DNA"/>
</dbReference>
<protein>
    <submittedName>
        <fullName evidence="1">Uncharacterized protein</fullName>
    </submittedName>
</protein>